<keyword evidence="1" id="KW-0812">Transmembrane</keyword>
<feature type="transmembrane region" description="Helical" evidence="1">
    <location>
        <begin position="219"/>
        <end position="236"/>
    </location>
</feature>
<accession>A0A1I5PBX7</accession>
<feature type="transmembrane region" description="Helical" evidence="1">
    <location>
        <begin position="367"/>
        <end position="385"/>
    </location>
</feature>
<feature type="transmembrane region" description="Helical" evidence="1">
    <location>
        <begin position="438"/>
        <end position="460"/>
    </location>
</feature>
<keyword evidence="1" id="KW-1133">Transmembrane helix</keyword>
<proteinExistence type="predicted"/>
<evidence type="ECO:0008006" key="4">
    <source>
        <dbReference type="Google" id="ProtNLM"/>
    </source>
</evidence>
<feature type="transmembrane region" description="Helical" evidence="1">
    <location>
        <begin position="151"/>
        <end position="172"/>
    </location>
</feature>
<evidence type="ECO:0000313" key="3">
    <source>
        <dbReference type="Proteomes" id="UP000199306"/>
    </source>
</evidence>
<evidence type="ECO:0000256" key="1">
    <source>
        <dbReference type="SAM" id="Phobius"/>
    </source>
</evidence>
<dbReference type="OrthoDB" id="9772884at2"/>
<protein>
    <recommendedName>
        <fullName evidence="4">Membrane protein YfhO</fullName>
    </recommendedName>
</protein>
<feature type="transmembrane region" description="Helical" evidence="1">
    <location>
        <begin position="500"/>
        <end position="518"/>
    </location>
</feature>
<feature type="transmembrane region" description="Helical" evidence="1">
    <location>
        <begin position="525"/>
        <end position="542"/>
    </location>
</feature>
<dbReference type="Proteomes" id="UP000199306">
    <property type="component" value="Unassembled WGS sequence"/>
</dbReference>
<feature type="transmembrane region" description="Helical" evidence="1">
    <location>
        <begin position="192"/>
        <end position="212"/>
    </location>
</feature>
<feature type="transmembrane region" description="Helical" evidence="1">
    <location>
        <begin position="343"/>
        <end position="360"/>
    </location>
</feature>
<dbReference type="InterPro" id="IPR018580">
    <property type="entry name" value="Uncharacterised_YfhO"/>
</dbReference>
<feature type="transmembrane region" description="Helical" evidence="1">
    <location>
        <begin position="405"/>
        <end position="426"/>
    </location>
</feature>
<organism evidence="2 3">
    <name type="scientific">Pseudarcicella hirudinis</name>
    <dbReference type="NCBI Taxonomy" id="1079859"/>
    <lineage>
        <taxon>Bacteria</taxon>
        <taxon>Pseudomonadati</taxon>
        <taxon>Bacteroidota</taxon>
        <taxon>Cytophagia</taxon>
        <taxon>Cytophagales</taxon>
        <taxon>Flectobacillaceae</taxon>
        <taxon>Pseudarcicella</taxon>
    </lineage>
</organism>
<gene>
    <name evidence="2" type="ORF">SAMN04515674_102392</name>
</gene>
<reference evidence="2 3" key="1">
    <citation type="submission" date="2016-10" db="EMBL/GenBank/DDBJ databases">
        <authorList>
            <person name="de Groot N.N."/>
        </authorList>
    </citation>
    <scope>NUCLEOTIDE SEQUENCE [LARGE SCALE GENOMIC DNA]</scope>
    <source>
        <strain evidence="3">E92,LMG 26720,CCM 7988</strain>
    </source>
</reference>
<evidence type="ECO:0000313" key="2">
    <source>
        <dbReference type="EMBL" id="SFP31483.1"/>
    </source>
</evidence>
<keyword evidence="3" id="KW-1185">Reference proteome</keyword>
<feature type="transmembrane region" description="Helical" evidence="1">
    <location>
        <begin position="792"/>
        <end position="810"/>
    </location>
</feature>
<dbReference type="STRING" id="1079859.SAMN04515674_102392"/>
<dbReference type="PANTHER" id="PTHR38454">
    <property type="entry name" value="INTEGRAL MEMBRANE PROTEIN-RELATED"/>
    <property type="match status" value="1"/>
</dbReference>
<dbReference type="EMBL" id="FOXH01000002">
    <property type="protein sequence ID" value="SFP31483.1"/>
    <property type="molecule type" value="Genomic_DNA"/>
</dbReference>
<dbReference type="RefSeq" id="WP_092013141.1">
    <property type="nucleotide sequence ID" value="NZ_FOXH01000002.1"/>
</dbReference>
<name>A0A1I5PBX7_9BACT</name>
<feature type="transmembrane region" description="Helical" evidence="1">
    <location>
        <begin position="108"/>
        <end position="131"/>
    </location>
</feature>
<keyword evidence="1" id="KW-0472">Membrane</keyword>
<sequence length="814" mass="91417">MKFDFKKLIPHLIALVAFVFIAGIYVTPAFQGKHLQQHDITQATAAAHEITAYADSTKINSWWTNSMFGGMPSYMIRARYPNSITTQIGTAVNYILPSPANFLVIEMLGMYVLLLVLGANIWLSVLGAIAYTFCSYNMIIIPAGHTSKVLALAYAPFLAAGIILCMRGRYWIGGVLTTVFTGLELYANHVQITYYFALMIAVYVVIESISLIRQGKTKQMVTGLIMIGIASLIGAANHTTRLWSNYEYSKETIRGKSELTSNKQSTGGLDKDYAFSYSYGKWETGTLLIPNFYGGAMGGTLGGSKSETYKVMNNNGIPDENALQFTERGYAYWGELPIAGGPAYAGAIVCFLFVLGCFLVKGPLKWWLAGITFVFITFSWGKNFFFNDFMFSYFPMFNKFRAITMILSLVQLSMVALGVLALEQLAEHKPKWEDFKKPFLISLGLTAGVALIFALIPGVFFDFRSPADQAAQQLTGNKEVDTQIWRAILSDRASLLRADAFRSVIFIVLAAGLIWAFTLNKLKEIVFYPILILLVIIDFFAVDKRYFNKDNFEDKAVYEESFSPSPIDQQILQDKSPDYRVIDLTTSFTQDARLSYYHKSLGGYHAAKLRRFQEVLEHHLSQNPLNMSVLNMLNTKYFIVPNQQNGQMLQTNPDACGNAWFVKEFKIVPNADAEIKAITQFNPKQTAFVDKSFESQLTNLKIQSDSSNTIRLTKYLPDELTYESNAKTDQLAVFSEIFYKGNQDWKAYVDGKYTPHLRADYLLRAMVVPAGKHTILFKFDPVAVEKGNTVDLITSVLMVAFLGIALFFEARRKS</sequence>
<dbReference type="PANTHER" id="PTHR38454:SF1">
    <property type="entry name" value="INTEGRAL MEMBRANE PROTEIN"/>
    <property type="match status" value="1"/>
</dbReference>
<feature type="transmembrane region" description="Helical" evidence="1">
    <location>
        <begin position="12"/>
        <end position="30"/>
    </location>
</feature>
<dbReference type="AlphaFoldDB" id="A0A1I5PBX7"/>